<protein>
    <submittedName>
        <fullName evidence="2">Uncharacterized protein</fullName>
    </submittedName>
</protein>
<organism evidence="2 3">
    <name type="scientific">Salinisphaera shabanensis E1L3A</name>
    <dbReference type="NCBI Taxonomy" id="1033802"/>
    <lineage>
        <taxon>Bacteria</taxon>
        <taxon>Pseudomonadati</taxon>
        <taxon>Pseudomonadota</taxon>
        <taxon>Gammaproteobacteria</taxon>
        <taxon>Salinisphaerales</taxon>
        <taxon>Salinisphaeraceae</taxon>
        <taxon>Salinisphaera</taxon>
    </lineage>
</organism>
<dbReference type="EMBL" id="AFNV02000005">
    <property type="protein sequence ID" value="ERJ19975.1"/>
    <property type="molecule type" value="Genomic_DNA"/>
</dbReference>
<dbReference type="RefSeq" id="WP_006913838.1">
    <property type="nucleotide sequence ID" value="NZ_AFNV02000005.1"/>
</dbReference>
<name>U2EQB7_9GAMM</name>
<evidence type="ECO:0000256" key="1">
    <source>
        <dbReference type="SAM" id="Phobius"/>
    </source>
</evidence>
<accession>U2EQB7</accession>
<feature type="transmembrane region" description="Helical" evidence="1">
    <location>
        <begin position="78"/>
        <end position="99"/>
    </location>
</feature>
<keyword evidence="1" id="KW-0472">Membrane</keyword>
<gene>
    <name evidence="2" type="ORF">SSPSH_000839</name>
</gene>
<feature type="transmembrane region" description="Helical" evidence="1">
    <location>
        <begin position="162"/>
        <end position="183"/>
    </location>
</feature>
<proteinExistence type="predicted"/>
<sequence length="188" mass="21223">MNDEKKPYYDYEQYSASLSNILDEASKEYWSQHIDINRHQIMVARTYLWVAAALLGAFFTSYSFIYSNVETSPGPCSILLFVLSVLLSAAAFGLCLYALPGRRGYLKIGPGWRILAHDAYKSLKDECETIHANTLTSLIEEIDRAVDYGSNTNLKRAKLLRFVSWLLIGSFVVACFSCSIYFIKVVTA</sequence>
<feature type="transmembrane region" description="Helical" evidence="1">
    <location>
        <begin position="47"/>
        <end position="66"/>
    </location>
</feature>
<reference evidence="2 3" key="2">
    <citation type="journal article" date="2013" name="PLoS ONE">
        <title>INDIGO - INtegrated Data Warehouse of MIcrobial GenOmes with Examples from the Red Sea Extremophiles.</title>
        <authorList>
            <person name="Alam I."/>
            <person name="Antunes A."/>
            <person name="Kamau A.A."/>
            <person name="Ba Alawi W."/>
            <person name="Kalkatawi M."/>
            <person name="Stingl U."/>
            <person name="Bajic V.B."/>
        </authorList>
    </citation>
    <scope>NUCLEOTIDE SEQUENCE [LARGE SCALE GENOMIC DNA]</scope>
    <source>
        <strain evidence="2 3">E1L3A</strain>
    </source>
</reference>
<comment type="caution">
    <text evidence="2">The sequence shown here is derived from an EMBL/GenBank/DDBJ whole genome shotgun (WGS) entry which is preliminary data.</text>
</comment>
<dbReference type="AlphaFoldDB" id="U2EQB7"/>
<dbReference type="Proteomes" id="UP000006242">
    <property type="component" value="Unassembled WGS sequence"/>
</dbReference>
<evidence type="ECO:0000313" key="2">
    <source>
        <dbReference type="EMBL" id="ERJ19975.1"/>
    </source>
</evidence>
<evidence type="ECO:0000313" key="3">
    <source>
        <dbReference type="Proteomes" id="UP000006242"/>
    </source>
</evidence>
<reference evidence="2 3" key="1">
    <citation type="journal article" date="2011" name="J. Bacteriol.">
        <title>Genome sequence of Salinisphaera shabanensis, a gammaproteobacterium from the harsh, variable environment of the brine-seawater interface of the Shaban Deep in the Red Sea.</title>
        <authorList>
            <person name="Antunes A."/>
            <person name="Alam I."/>
            <person name="Bajic V.B."/>
            <person name="Stingl U."/>
        </authorList>
    </citation>
    <scope>NUCLEOTIDE SEQUENCE [LARGE SCALE GENOMIC DNA]</scope>
    <source>
        <strain evidence="2 3">E1L3A</strain>
    </source>
</reference>
<keyword evidence="1" id="KW-1133">Transmembrane helix</keyword>
<dbReference type="OrthoDB" id="9997644at2"/>
<keyword evidence="3" id="KW-1185">Reference proteome</keyword>
<keyword evidence="1" id="KW-0812">Transmembrane</keyword>